<dbReference type="GO" id="GO:0005524">
    <property type="term" value="F:ATP binding"/>
    <property type="evidence" value="ECO:0007669"/>
    <property type="project" value="UniProtKB-KW"/>
</dbReference>
<reference evidence="4 5" key="1">
    <citation type="submission" date="2018-03" db="EMBL/GenBank/DDBJ databases">
        <title>Genomic Encyclopedia of Type Strains, Phase III (KMG-III): the genomes of soil and plant-associated and newly described type strains.</title>
        <authorList>
            <person name="Whitman W."/>
        </authorList>
    </citation>
    <scope>NUCLEOTIDE SEQUENCE [LARGE SCALE GENOMIC DNA]</scope>
    <source>
        <strain evidence="4 5">CGMCC 1.9313</strain>
    </source>
</reference>
<feature type="site" description="Important for autoinhibition of adenylyltransferase activity" evidence="2">
    <location>
        <position position="66"/>
    </location>
</feature>
<dbReference type="PANTHER" id="PTHR13504">
    <property type="entry name" value="FIDO DOMAIN-CONTAINING PROTEIN DDB_G0283145"/>
    <property type="match status" value="1"/>
</dbReference>
<evidence type="ECO:0000259" key="3">
    <source>
        <dbReference type="PROSITE" id="PS51459"/>
    </source>
</evidence>
<accession>A0A2T0TQW7</accession>
<keyword evidence="5" id="KW-1185">Reference proteome</keyword>
<evidence type="ECO:0000313" key="5">
    <source>
        <dbReference type="Proteomes" id="UP000238034"/>
    </source>
</evidence>
<evidence type="ECO:0000256" key="2">
    <source>
        <dbReference type="PIRSR" id="PIRSR640198-3"/>
    </source>
</evidence>
<keyword evidence="1" id="KW-0067">ATP-binding</keyword>
<feature type="domain" description="Fido" evidence="3">
    <location>
        <begin position="116"/>
        <end position="265"/>
    </location>
</feature>
<dbReference type="Gene3D" id="1.10.3290.10">
    <property type="entry name" value="Fido-like domain"/>
    <property type="match status" value="1"/>
</dbReference>
<gene>
    <name evidence="4" type="ORF">B0I27_11726</name>
</gene>
<dbReference type="EMBL" id="PVTH01000017">
    <property type="protein sequence ID" value="PRY48039.1"/>
    <property type="molecule type" value="Genomic_DNA"/>
</dbReference>
<dbReference type="Proteomes" id="UP000238034">
    <property type="component" value="Unassembled WGS sequence"/>
</dbReference>
<comment type="caution">
    <text evidence="4">The sequence shown here is derived from an EMBL/GenBank/DDBJ whole genome shotgun (WGS) entry which is preliminary data.</text>
</comment>
<evidence type="ECO:0000256" key="1">
    <source>
        <dbReference type="PIRSR" id="PIRSR640198-2"/>
    </source>
</evidence>
<dbReference type="PANTHER" id="PTHR13504:SF38">
    <property type="entry name" value="FIDO DOMAIN-CONTAINING PROTEIN"/>
    <property type="match status" value="1"/>
</dbReference>
<dbReference type="SUPFAM" id="SSF140931">
    <property type="entry name" value="Fic-like"/>
    <property type="match status" value="1"/>
</dbReference>
<dbReference type="AlphaFoldDB" id="A0A2T0TQW7"/>
<dbReference type="Pfam" id="PF02661">
    <property type="entry name" value="Fic"/>
    <property type="match status" value="1"/>
</dbReference>
<sequence length="294" mass="33585">MSLFLALMCFINLFHKSIYHKFTLYSYLKMSIAKYIEKYKRLGIDQTINKELFNHIAVVHHSTVLEGSTLTDVETAVLITEDLTPKGKPLSYSLMVKDHYDALVFALEEAKRKSPVTVEFVRELNARVLKSTASVYETVFGQVDASKGELRKGNVSAGATYFPNFSKVPSLLENLIQDIDTRMSGKLTLEDKVNLSFDAHFSFVSINPFYDGNGRTSRLLMNYIQAYYNLPLAIVNEKSKADYIQALLDTRANQDITIFRSFMHMEYAGMLKKEIAEFEKMQDLNRSNEWGMGL</sequence>
<dbReference type="InterPro" id="IPR003812">
    <property type="entry name" value="Fido"/>
</dbReference>
<evidence type="ECO:0000313" key="4">
    <source>
        <dbReference type="EMBL" id="PRY48039.1"/>
    </source>
</evidence>
<keyword evidence="1" id="KW-0547">Nucleotide-binding</keyword>
<proteinExistence type="predicted"/>
<dbReference type="InterPro" id="IPR036597">
    <property type="entry name" value="Fido-like_dom_sf"/>
</dbReference>
<organism evidence="4 5">
    <name type="scientific">Arcticibacter pallidicorallinus</name>
    <dbReference type="NCBI Taxonomy" id="1259464"/>
    <lineage>
        <taxon>Bacteria</taxon>
        <taxon>Pseudomonadati</taxon>
        <taxon>Bacteroidota</taxon>
        <taxon>Sphingobacteriia</taxon>
        <taxon>Sphingobacteriales</taxon>
        <taxon>Sphingobacteriaceae</taxon>
        <taxon>Arcticibacter</taxon>
    </lineage>
</organism>
<feature type="binding site" evidence="1">
    <location>
        <begin position="211"/>
        <end position="218"/>
    </location>
    <ligand>
        <name>ATP</name>
        <dbReference type="ChEBI" id="CHEBI:30616"/>
    </ligand>
</feature>
<dbReference type="InterPro" id="IPR040198">
    <property type="entry name" value="Fido_containing"/>
</dbReference>
<protein>
    <submittedName>
        <fullName evidence="4">Fic/DOC family protein</fullName>
    </submittedName>
</protein>
<dbReference type="PROSITE" id="PS51459">
    <property type="entry name" value="FIDO"/>
    <property type="match status" value="1"/>
</dbReference>
<name>A0A2T0TQW7_9SPHI</name>